<feature type="compositionally biased region" description="Basic and acidic residues" evidence="1">
    <location>
        <begin position="149"/>
        <end position="161"/>
    </location>
</feature>
<evidence type="ECO:0000256" key="1">
    <source>
        <dbReference type="SAM" id="MobiDB-lite"/>
    </source>
</evidence>
<proteinExistence type="predicted"/>
<sequence>MQFVRGHSPPDPTLPHVDVLVLREDTLTYWTPVSVPVFSGVESSGESEVASRSYFRFPADDSDTGGEIAIGGAPRTVRQRVGDTTHMPVREYIGDHMSNCTQTAPEMRDQLSPAAGDAGHLILVEMAQLDSWMKPTTARQERGGTTAHPESEAGKLRRRSDGSASHGSIAAADI</sequence>
<gene>
    <name evidence="2" type="ORF">GCM10011588_00420</name>
</gene>
<comment type="caution">
    <text evidence="2">The sequence shown here is derived from an EMBL/GenBank/DDBJ whole genome shotgun (WGS) entry which is preliminary data.</text>
</comment>
<accession>A0A917R531</accession>
<keyword evidence="3" id="KW-1185">Reference proteome</keyword>
<dbReference type="EMBL" id="BMMH01000001">
    <property type="protein sequence ID" value="GGK90049.1"/>
    <property type="molecule type" value="Genomic_DNA"/>
</dbReference>
<organism evidence="2 3">
    <name type="scientific">Nocardia jinanensis</name>
    <dbReference type="NCBI Taxonomy" id="382504"/>
    <lineage>
        <taxon>Bacteria</taxon>
        <taxon>Bacillati</taxon>
        <taxon>Actinomycetota</taxon>
        <taxon>Actinomycetes</taxon>
        <taxon>Mycobacteriales</taxon>
        <taxon>Nocardiaceae</taxon>
        <taxon>Nocardia</taxon>
    </lineage>
</organism>
<dbReference type="AlphaFoldDB" id="A0A917R531"/>
<protein>
    <submittedName>
        <fullName evidence="2">Uncharacterized protein</fullName>
    </submittedName>
</protein>
<name>A0A917R531_9NOCA</name>
<evidence type="ECO:0000313" key="3">
    <source>
        <dbReference type="Proteomes" id="UP000638263"/>
    </source>
</evidence>
<feature type="region of interest" description="Disordered" evidence="1">
    <location>
        <begin position="135"/>
        <end position="174"/>
    </location>
</feature>
<dbReference type="Proteomes" id="UP000638263">
    <property type="component" value="Unassembled WGS sequence"/>
</dbReference>
<evidence type="ECO:0000313" key="2">
    <source>
        <dbReference type="EMBL" id="GGK90049.1"/>
    </source>
</evidence>
<reference evidence="2" key="2">
    <citation type="submission" date="2020-09" db="EMBL/GenBank/DDBJ databases">
        <authorList>
            <person name="Sun Q."/>
            <person name="Zhou Y."/>
        </authorList>
    </citation>
    <scope>NUCLEOTIDE SEQUENCE</scope>
    <source>
        <strain evidence="2">CGMCC 4.3508</strain>
    </source>
</reference>
<reference evidence="2" key="1">
    <citation type="journal article" date="2014" name="Int. J. Syst. Evol. Microbiol.">
        <title>Complete genome sequence of Corynebacterium casei LMG S-19264T (=DSM 44701T), isolated from a smear-ripened cheese.</title>
        <authorList>
            <consortium name="US DOE Joint Genome Institute (JGI-PGF)"/>
            <person name="Walter F."/>
            <person name="Albersmeier A."/>
            <person name="Kalinowski J."/>
            <person name="Ruckert C."/>
        </authorList>
    </citation>
    <scope>NUCLEOTIDE SEQUENCE</scope>
    <source>
        <strain evidence="2">CGMCC 4.3508</strain>
    </source>
</reference>